<evidence type="ECO:0000313" key="2">
    <source>
        <dbReference type="Proteomes" id="UP000077069"/>
    </source>
</evidence>
<dbReference type="EMBL" id="KV441556">
    <property type="protein sequence ID" value="OAG02346.1"/>
    <property type="molecule type" value="Genomic_DNA"/>
</dbReference>
<dbReference type="GeneID" id="28756845"/>
<organism evidence="1 2">
    <name type="scientific">Paraphaeosphaeria sporulosa</name>
    <dbReference type="NCBI Taxonomy" id="1460663"/>
    <lineage>
        <taxon>Eukaryota</taxon>
        <taxon>Fungi</taxon>
        <taxon>Dikarya</taxon>
        <taxon>Ascomycota</taxon>
        <taxon>Pezizomycotina</taxon>
        <taxon>Dothideomycetes</taxon>
        <taxon>Pleosporomycetidae</taxon>
        <taxon>Pleosporales</taxon>
        <taxon>Massarineae</taxon>
        <taxon>Didymosphaeriaceae</taxon>
        <taxon>Paraphaeosphaeria</taxon>
    </lineage>
</organism>
<evidence type="ECO:0000313" key="1">
    <source>
        <dbReference type="EMBL" id="OAG02346.1"/>
    </source>
</evidence>
<dbReference type="OrthoDB" id="3913322at2759"/>
<accession>A0A177C4K4</accession>
<dbReference type="Proteomes" id="UP000077069">
    <property type="component" value="Unassembled WGS sequence"/>
</dbReference>
<dbReference type="AlphaFoldDB" id="A0A177C4K4"/>
<protein>
    <submittedName>
        <fullName evidence="1">Uncharacterized protein</fullName>
    </submittedName>
</protein>
<gene>
    <name evidence="1" type="ORF">CC84DRAFT_1009733</name>
</gene>
<dbReference type="InterPro" id="IPR045469">
    <property type="entry name" value="Nis1"/>
</dbReference>
<dbReference type="Pfam" id="PF19271">
    <property type="entry name" value="Nis1"/>
    <property type="match status" value="1"/>
</dbReference>
<name>A0A177C4K4_9PLEO</name>
<sequence>MHNSNAIKRRIHATICFQTKHATPNQTEPPTAIVETTRTLPRPLISVNMRTTALLTTALSAALTTARLTGLAAPSTLAPSSPFNLTLITENYIQSVADVSIAWGFSLAPGYPLTLGSFTSSSYLGPDKSNQLENVTIAATAPAELEEWKGKEVVLAGSLFSLYGASGSPSLTNFNVTILVGDETSEELIRSD</sequence>
<dbReference type="InParanoid" id="A0A177C4K4"/>
<dbReference type="RefSeq" id="XP_018032711.1">
    <property type="nucleotide sequence ID" value="XM_018173359.1"/>
</dbReference>
<proteinExistence type="predicted"/>
<reference evidence="1 2" key="1">
    <citation type="submission" date="2016-05" db="EMBL/GenBank/DDBJ databases">
        <title>Comparative analysis of secretome profiles of manganese(II)-oxidizing ascomycete fungi.</title>
        <authorList>
            <consortium name="DOE Joint Genome Institute"/>
            <person name="Zeiner C.A."/>
            <person name="Purvine S.O."/>
            <person name="Zink E.M."/>
            <person name="Wu S."/>
            <person name="Pasa-Tolic L."/>
            <person name="Chaput D.L."/>
            <person name="Haridas S."/>
            <person name="Grigoriev I.V."/>
            <person name="Santelli C.M."/>
            <person name="Hansel C.M."/>
        </authorList>
    </citation>
    <scope>NUCLEOTIDE SEQUENCE [LARGE SCALE GENOMIC DNA]</scope>
    <source>
        <strain evidence="1 2">AP3s5-JAC2a</strain>
    </source>
</reference>
<keyword evidence="2" id="KW-1185">Reference proteome</keyword>